<accession>A0A2J7RG78</accession>
<reference evidence="9 10" key="1">
    <citation type="submission" date="2017-12" db="EMBL/GenBank/DDBJ databases">
        <title>Hemimetabolous genomes reveal molecular basis of termite eusociality.</title>
        <authorList>
            <person name="Harrison M.C."/>
            <person name="Jongepier E."/>
            <person name="Robertson H.M."/>
            <person name="Arning N."/>
            <person name="Bitard-Feildel T."/>
            <person name="Chao H."/>
            <person name="Childers C.P."/>
            <person name="Dinh H."/>
            <person name="Doddapaneni H."/>
            <person name="Dugan S."/>
            <person name="Gowin J."/>
            <person name="Greiner C."/>
            <person name="Han Y."/>
            <person name="Hu H."/>
            <person name="Hughes D.S.T."/>
            <person name="Huylmans A.-K."/>
            <person name="Kemena C."/>
            <person name="Kremer L.P.M."/>
            <person name="Lee S.L."/>
            <person name="Lopez-Ezquerra A."/>
            <person name="Mallet L."/>
            <person name="Monroy-Kuhn J.M."/>
            <person name="Moser A."/>
            <person name="Murali S.C."/>
            <person name="Muzny D.M."/>
            <person name="Otani S."/>
            <person name="Piulachs M.-D."/>
            <person name="Poelchau M."/>
            <person name="Qu J."/>
            <person name="Schaub F."/>
            <person name="Wada-Katsumata A."/>
            <person name="Worley K.C."/>
            <person name="Xie Q."/>
            <person name="Ylla G."/>
            <person name="Poulsen M."/>
            <person name="Gibbs R.A."/>
            <person name="Schal C."/>
            <person name="Richards S."/>
            <person name="Belles X."/>
            <person name="Korb J."/>
            <person name="Bornberg-Bauer E."/>
        </authorList>
    </citation>
    <scope>NUCLEOTIDE SEQUENCE [LARGE SCALE GENOMIC DNA]</scope>
    <source>
        <tissue evidence="9">Whole body</tissue>
    </source>
</reference>
<dbReference type="EMBL" id="NEVH01004405">
    <property type="protein sequence ID" value="PNF39820.1"/>
    <property type="molecule type" value="Genomic_DNA"/>
</dbReference>
<organism evidence="9 10">
    <name type="scientific">Cryptotermes secundus</name>
    <dbReference type="NCBI Taxonomy" id="105785"/>
    <lineage>
        <taxon>Eukaryota</taxon>
        <taxon>Metazoa</taxon>
        <taxon>Ecdysozoa</taxon>
        <taxon>Arthropoda</taxon>
        <taxon>Hexapoda</taxon>
        <taxon>Insecta</taxon>
        <taxon>Pterygota</taxon>
        <taxon>Neoptera</taxon>
        <taxon>Polyneoptera</taxon>
        <taxon>Dictyoptera</taxon>
        <taxon>Blattodea</taxon>
        <taxon>Blattoidea</taxon>
        <taxon>Termitoidae</taxon>
        <taxon>Kalotermitidae</taxon>
        <taxon>Cryptotermitinae</taxon>
        <taxon>Cryptotermes</taxon>
    </lineage>
</organism>
<dbReference type="PROSITE" id="PS00259">
    <property type="entry name" value="GASTRIN"/>
    <property type="match status" value="1"/>
</dbReference>
<feature type="region of interest" description="Disordered" evidence="7">
    <location>
        <begin position="32"/>
        <end position="63"/>
    </location>
</feature>
<keyword evidence="3" id="KW-0964">Secreted</keyword>
<dbReference type="GO" id="GO:0005179">
    <property type="term" value="F:hormone activity"/>
    <property type="evidence" value="ECO:0007669"/>
    <property type="project" value="UniProtKB-KW"/>
</dbReference>
<dbReference type="Proteomes" id="UP000235965">
    <property type="component" value="Unassembled WGS sequence"/>
</dbReference>
<evidence type="ECO:0000256" key="5">
    <source>
        <dbReference type="ARBA" id="ARBA00022815"/>
    </source>
</evidence>
<dbReference type="OrthoDB" id="6360815at2759"/>
<dbReference type="InterPro" id="IPR013259">
    <property type="entry name" value="Sulfakinin"/>
</dbReference>
<keyword evidence="5" id="KW-0027">Amidation</keyword>
<keyword evidence="10" id="KW-1185">Reference proteome</keyword>
<name>A0A2J7RG78_9NEOP</name>
<dbReference type="Pfam" id="PF08257">
    <property type="entry name" value="Sulfakinin"/>
    <property type="match status" value="2"/>
</dbReference>
<dbReference type="GO" id="GO:0007218">
    <property type="term" value="P:neuropeptide signaling pathway"/>
    <property type="evidence" value="ECO:0007669"/>
    <property type="project" value="UniProtKB-KW"/>
</dbReference>
<evidence type="ECO:0000256" key="6">
    <source>
        <dbReference type="ARBA" id="ARBA00023320"/>
    </source>
</evidence>
<protein>
    <submittedName>
        <fullName evidence="9">Uncharacterized protein</fullName>
    </submittedName>
</protein>
<keyword evidence="4" id="KW-0372">Hormone</keyword>
<keyword evidence="6" id="KW-0527">Neuropeptide</keyword>
<sequence length="126" mass="13998">MMASTTIATLVLTLGVYLVLLHQYHAAAHAAPSGSDVGAAGGNSLEGPGQRTRGRSFLQTPPRESQYMRARLVPLEPAADVLNDFVIDDEIIDFNKRQSDDYGHMRFGKREQFDDYGHMRFGRSLE</sequence>
<gene>
    <name evidence="9" type="ORF">B7P43_G03177</name>
</gene>
<evidence type="ECO:0000256" key="4">
    <source>
        <dbReference type="ARBA" id="ARBA00022702"/>
    </source>
</evidence>
<comment type="subcellular location">
    <subcellularLocation>
        <location evidence="1">Secreted</location>
    </subcellularLocation>
</comment>
<keyword evidence="8" id="KW-0732">Signal</keyword>
<evidence type="ECO:0000313" key="9">
    <source>
        <dbReference type="EMBL" id="PNF39820.1"/>
    </source>
</evidence>
<feature type="chain" id="PRO_5014397859" evidence="8">
    <location>
        <begin position="31"/>
        <end position="126"/>
    </location>
</feature>
<evidence type="ECO:0000256" key="7">
    <source>
        <dbReference type="SAM" id="MobiDB-lite"/>
    </source>
</evidence>
<comment type="similarity">
    <text evidence="2">Belongs to the gastrin/cholecystokinin family.</text>
</comment>
<dbReference type="GO" id="GO:0005576">
    <property type="term" value="C:extracellular region"/>
    <property type="evidence" value="ECO:0007669"/>
    <property type="project" value="UniProtKB-SubCell"/>
</dbReference>
<comment type="caution">
    <text evidence="9">The sequence shown here is derived from an EMBL/GenBank/DDBJ whole genome shotgun (WGS) entry which is preliminary data.</text>
</comment>
<proteinExistence type="inferred from homology"/>
<evidence type="ECO:0000256" key="3">
    <source>
        <dbReference type="ARBA" id="ARBA00022525"/>
    </source>
</evidence>
<dbReference type="AlphaFoldDB" id="A0A2J7RG78"/>
<dbReference type="InParanoid" id="A0A2J7RG78"/>
<evidence type="ECO:0000313" key="10">
    <source>
        <dbReference type="Proteomes" id="UP000235965"/>
    </source>
</evidence>
<feature type="signal peptide" evidence="8">
    <location>
        <begin position="1"/>
        <end position="30"/>
    </location>
</feature>
<dbReference type="InterPro" id="IPR013152">
    <property type="entry name" value="Gastrin/cholecystokinin_CS"/>
</dbReference>
<evidence type="ECO:0000256" key="1">
    <source>
        <dbReference type="ARBA" id="ARBA00004613"/>
    </source>
</evidence>
<evidence type="ECO:0000256" key="8">
    <source>
        <dbReference type="SAM" id="SignalP"/>
    </source>
</evidence>
<evidence type="ECO:0000256" key="2">
    <source>
        <dbReference type="ARBA" id="ARBA00006273"/>
    </source>
</evidence>